<keyword evidence="2" id="KW-1185">Reference proteome</keyword>
<sequence length="262" mass="28449">MFENNFKSKLQLLKNGGSVKVKPHRLAKNISISLANTCAVDALVHAYSTAYCDSPTFRLFMDMCDSPLLKLAIHITKHGVQALAYKMRADMLRAAFADEGTDIGMGILRIDCAQTPSDLARKLGIPNSLTDVTRCSSEYCPSIEEVRQVTVLTASPDVILRGGVKCLQAAVEGNSAQNFSNCQRPFLDSGHLESVPKTDHFVDNFPPSPATSLQDKVLGGDDPASVEVPVSCHLQDLPLHLNLQGNSFNLRGVVAFDPPILR</sequence>
<evidence type="ECO:0000313" key="2">
    <source>
        <dbReference type="Proteomes" id="UP001075354"/>
    </source>
</evidence>
<dbReference type="AlphaFoldDB" id="A0AAV7XF56"/>
<evidence type="ECO:0000313" key="1">
    <source>
        <dbReference type="EMBL" id="KAJ1523109.1"/>
    </source>
</evidence>
<gene>
    <name evidence="1" type="ORF">ONE63_001002</name>
</gene>
<proteinExistence type="predicted"/>
<name>A0AAV7XF56_9NEOP</name>
<dbReference type="EMBL" id="JAPTSV010000010">
    <property type="protein sequence ID" value="KAJ1523109.1"/>
    <property type="molecule type" value="Genomic_DNA"/>
</dbReference>
<protein>
    <submittedName>
        <fullName evidence="1">Uncharacterized protein</fullName>
    </submittedName>
</protein>
<reference evidence="1" key="1">
    <citation type="submission" date="2022-12" db="EMBL/GenBank/DDBJ databases">
        <title>Chromosome-level genome assembly of the bean flower thrips Megalurothrips usitatus.</title>
        <authorList>
            <person name="Ma L."/>
            <person name="Liu Q."/>
            <person name="Li H."/>
            <person name="Cai W."/>
        </authorList>
    </citation>
    <scope>NUCLEOTIDE SEQUENCE</scope>
    <source>
        <strain evidence="1">Cailab_2022a</strain>
    </source>
</reference>
<dbReference type="Proteomes" id="UP001075354">
    <property type="component" value="Chromosome 10"/>
</dbReference>
<organism evidence="1 2">
    <name type="scientific">Megalurothrips usitatus</name>
    <name type="common">bean blossom thrips</name>
    <dbReference type="NCBI Taxonomy" id="439358"/>
    <lineage>
        <taxon>Eukaryota</taxon>
        <taxon>Metazoa</taxon>
        <taxon>Ecdysozoa</taxon>
        <taxon>Arthropoda</taxon>
        <taxon>Hexapoda</taxon>
        <taxon>Insecta</taxon>
        <taxon>Pterygota</taxon>
        <taxon>Neoptera</taxon>
        <taxon>Paraneoptera</taxon>
        <taxon>Thysanoptera</taxon>
        <taxon>Terebrantia</taxon>
        <taxon>Thripoidea</taxon>
        <taxon>Thripidae</taxon>
        <taxon>Megalurothrips</taxon>
    </lineage>
</organism>
<comment type="caution">
    <text evidence="1">The sequence shown here is derived from an EMBL/GenBank/DDBJ whole genome shotgun (WGS) entry which is preliminary data.</text>
</comment>
<accession>A0AAV7XF56</accession>